<reference evidence="2 3" key="1">
    <citation type="submission" date="2020-08" db="EMBL/GenBank/DDBJ databases">
        <title>Genomic Encyclopedia of Type Strains, Phase III (KMG-III): the genomes of soil and plant-associated and newly described type strains.</title>
        <authorList>
            <person name="Whitman W."/>
        </authorList>
    </citation>
    <scope>NUCLEOTIDE SEQUENCE [LARGE SCALE GENOMIC DNA]</scope>
    <source>
        <strain evidence="2 3">CECT 8234</strain>
    </source>
</reference>
<comment type="caution">
    <text evidence="2">The sequence shown here is derived from an EMBL/GenBank/DDBJ whole genome shotgun (WGS) entry which is preliminary data.</text>
</comment>
<sequence>MIASSKSTRVQRRTSGLNKKKTACCKKNLKPKSCLRHKRRFVVGPRGLQGPAGAAGKSGPQGAIGPAGTPGTSGTNGLSGAVGTQGIQGLQGLAGAAGAVGPQGPQGLQGPQGIQGVQGPPGTPGTPGSTDFTELIAVLNGFLELGSVINVMTPGQPTGFAGTVAAVLETIVRIASLSGTQMTIPLGYITNIELLTQPT</sequence>
<feature type="region of interest" description="Disordered" evidence="1">
    <location>
        <begin position="45"/>
        <end position="82"/>
    </location>
</feature>
<dbReference type="Proteomes" id="UP000518605">
    <property type="component" value="Unassembled WGS sequence"/>
</dbReference>
<dbReference type="Pfam" id="PF01391">
    <property type="entry name" value="Collagen"/>
    <property type="match status" value="1"/>
</dbReference>
<name>A0A7W5C692_9BACL</name>
<dbReference type="RefSeq" id="WP_221226311.1">
    <property type="nucleotide sequence ID" value="NZ_CBCSLB010000003.1"/>
</dbReference>
<organism evidence="2 3">
    <name type="scientific">Paenibacillus endophyticus</name>
    <dbReference type="NCBI Taxonomy" id="1294268"/>
    <lineage>
        <taxon>Bacteria</taxon>
        <taxon>Bacillati</taxon>
        <taxon>Bacillota</taxon>
        <taxon>Bacilli</taxon>
        <taxon>Bacillales</taxon>
        <taxon>Paenibacillaceae</taxon>
        <taxon>Paenibacillus</taxon>
    </lineage>
</organism>
<accession>A0A7W5C692</accession>
<dbReference type="PANTHER" id="PTHR24637">
    <property type="entry name" value="COLLAGEN"/>
    <property type="match status" value="1"/>
</dbReference>
<dbReference type="EMBL" id="JACHXW010000005">
    <property type="protein sequence ID" value="MBB3151936.1"/>
    <property type="molecule type" value="Genomic_DNA"/>
</dbReference>
<evidence type="ECO:0008006" key="4">
    <source>
        <dbReference type="Google" id="ProtNLM"/>
    </source>
</evidence>
<gene>
    <name evidence="2" type="ORF">FHS16_001982</name>
</gene>
<dbReference type="AlphaFoldDB" id="A0A7W5C692"/>
<feature type="region of interest" description="Disordered" evidence="1">
    <location>
        <begin position="98"/>
        <end position="129"/>
    </location>
</feature>
<keyword evidence="3" id="KW-1185">Reference proteome</keyword>
<evidence type="ECO:0000313" key="2">
    <source>
        <dbReference type="EMBL" id="MBB3151936.1"/>
    </source>
</evidence>
<evidence type="ECO:0000313" key="3">
    <source>
        <dbReference type="Proteomes" id="UP000518605"/>
    </source>
</evidence>
<dbReference type="Gene3D" id="1.20.5.320">
    <property type="entry name" value="6-Phosphogluconate Dehydrogenase, domain 3"/>
    <property type="match status" value="1"/>
</dbReference>
<proteinExistence type="predicted"/>
<protein>
    <recommendedName>
        <fullName evidence="4">Collagen-like protein</fullName>
    </recommendedName>
</protein>
<dbReference type="InterPro" id="IPR008160">
    <property type="entry name" value="Collagen"/>
</dbReference>
<dbReference type="PANTHER" id="PTHR24637:SF421">
    <property type="entry name" value="CUTICLE COLLAGEN DPY-2"/>
    <property type="match status" value="1"/>
</dbReference>
<feature type="compositionally biased region" description="Low complexity" evidence="1">
    <location>
        <begin position="98"/>
        <end position="120"/>
    </location>
</feature>
<evidence type="ECO:0000256" key="1">
    <source>
        <dbReference type="SAM" id="MobiDB-lite"/>
    </source>
</evidence>